<accession>A0A1G6CIR5</accession>
<name>A0A1G6CIR5_EUBOX</name>
<dbReference type="RefSeq" id="WP_090174626.1">
    <property type="nucleotide sequence ID" value="NZ_FMXR01000020.1"/>
</dbReference>
<evidence type="ECO:0000313" key="2">
    <source>
        <dbReference type="Proteomes" id="UP000199228"/>
    </source>
</evidence>
<dbReference type="AlphaFoldDB" id="A0A1G6CIR5"/>
<sequence length="324" mass="37437">MSKVEKILYVADADAANNNKMLDEALKLFQEMGIRSFDDPKGSVVAWYECKEMVGDFEPGTRLLVVNVDDDEILDEEDLFTGAVELGDEDEMLFAELPEEEEEFIEEFTLASLDEEEELFDAIAEGLVTRTPISIKAYPDYLRNYVEKFWANILSQTKGFTYTSLEDNEWDVVLQIIRDEAKNINRCFALQQVETEDEDFVRYQLLLDGVSLGTALKKEDTTMLIWRSLDSEYEKNEFCKELNWSGKLKDGLIAEIEEEIELTLETIREEKDYALFLSEMGELESKLYRVQKEYGVSPKRDMFKALAANQVDLIKEILAFKNGR</sequence>
<protein>
    <submittedName>
        <fullName evidence="1">Uncharacterized protein</fullName>
    </submittedName>
</protein>
<dbReference type="Proteomes" id="UP000199228">
    <property type="component" value="Unassembled WGS sequence"/>
</dbReference>
<reference evidence="1 2" key="1">
    <citation type="submission" date="2016-10" db="EMBL/GenBank/DDBJ databases">
        <authorList>
            <person name="de Groot N.N."/>
        </authorList>
    </citation>
    <scope>NUCLEOTIDE SEQUENCE [LARGE SCALE GENOMIC DNA]</scope>
    <source>
        <strain evidence="1 2">DSM 3217</strain>
    </source>
</reference>
<dbReference type="EMBL" id="FMXR01000020">
    <property type="protein sequence ID" value="SDB32760.1"/>
    <property type="molecule type" value="Genomic_DNA"/>
</dbReference>
<keyword evidence="2" id="KW-1185">Reference proteome</keyword>
<dbReference type="STRING" id="1732.SAMN02910417_02430"/>
<organism evidence="1 2">
    <name type="scientific">Eubacterium oxidoreducens</name>
    <dbReference type="NCBI Taxonomy" id="1732"/>
    <lineage>
        <taxon>Bacteria</taxon>
        <taxon>Bacillati</taxon>
        <taxon>Bacillota</taxon>
        <taxon>Clostridia</taxon>
        <taxon>Eubacteriales</taxon>
        <taxon>Eubacteriaceae</taxon>
        <taxon>Eubacterium</taxon>
    </lineage>
</organism>
<gene>
    <name evidence="1" type="ORF">SAMN02910417_02430</name>
</gene>
<proteinExistence type="predicted"/>
<evidence type="ECO:0000313" key="1">
    <source>
        <dbReference type="EMBL" id="SDB32760.1"/>
    </source>
</evidence>